<dbReference type="InterPro" id="IPR047664">
    <property type="entry name" value="SWEET"/>
</dbReference>
<keyword evidence="7" id="KW-0677">Repeat</keyword>
<feature type="transmembrane region" description="Helical" evidence="11">
    <location>
        <begin position="236"/>
        <end position="256"/>
    </location>
</feature>
<dbReference type="GO" id="GO:0051119">
    <property type="term" value="F:sugar transmembrane transporter activity"/>
    <property type="evidence" value="ECO:0007669"/>
    <property type="project" value="InterPro"/>
</dbReference>
<feature type="transmembrane region" description="Helical" evidence="11">
    <location>
        <begin position="140"/>
        <end position="163"/>
    </location>
</feature>
<dbReference type="InterPro" id="IPR004316">
    <property type="entry name" value="SWEET_rpt"/>
</dbReference>
<dbReference type="PANTHER" id="PTHR10791">
    <property type="entry name" value="RAG1-ACTIVATING PROTEIN 1"/>
    <property type="match status" value="1"/>
</dbReference>
<name>A0AAN9XJ63_PSOTE</name>
<evidence type="ECO:0000256" key="9">
    <source>
        <dbReference type="ARBA" id="ARBA00023136"/>
    </source>
</evidence>
<keyword evidence="3" id="KW-0813">Transport</keyword>
<dbReference type="AlphaFoldDB" id="A0AAN9XJ63"/>
<feature type="transmembrane region" description="Helical" evidence="11">
    <location>
        <begin position="80"/>
        <end position="105"/>
    </location>
</feature>
<dbReference type="Proteomes" id="UP001386955">
    <property type="component" value="Unassembled WGS sequence"/>
</dbReference>
<dbReference type="PANTHER" id="PTHR10791:SF222">
    <property type="entry name" value="BIDIRECTIONAL SUGAR TRANSPORTER SWEET15"/>
    <property type="match status" value="1"/>
</dbReference>
<evidence type="ECO:0000256" key="4">
    <source>
        <dbReference type="ARBA" id="ARBA00022475"/>
    </source>
</evidence>
<gene>
    <name evidence="12" type="ORF">VNO78_14627</name>
</gene>
<evidence type="ECO:0000256" key="1">
    <source>
        <dbReference type="ARBA" id="ARBA00004651"/>
    </source>
</evidence>
<accession>A0AAN9XJ63</accession>
<evidence type="ECO:0000256" key="10">
    <source>
        <dbReference type="SAM" id="MobiDB-lite"/>
    </source>
</evidence>
<feature type="transmembrane region" description="Helical" evidence="11">
    <location>
        <begin position="175"/>
        <end position="197"/>
    </location>
</feature>
<feature type="region of interest" description="Disordered" evidence="10">
    <location>
        <begin position="318"/>
        <end position="341"/>
    </location>
</feature>
<comment type="subcellular location">
    <subcellularLocation>
        <location evidence="1">Cell membrane</location>
        <topology evidence="1">Multi-pass membrane protein</topology>
    </subcellularLocation>
</comment>
<feature type="transmembrane region" description="Helical" evidence="11">
    <location>
        <begin position="262"/>
        <end position="283"/>
    </location>
</feature>
<keyword evidence="8 11" id="KW-1133">Transmembrane helix</keyword>
<evidence type="ECO:0000256" key="7">
    <source>
        <dbReference type="ARBA" id="ARBA00022737"/>
    </source>
</evidence>
<evidence type="ECO:0000313" key="12">
    <source>
        <dbReference type="EMBL" id="KAK7394108.1"/>
    </source>
</evidence>
<comment type="similarity">
    <text evidence="2">Belongs to the SWEET sugar transporter family.</text>
</comment>
<protein>
    <recommendedName>
        <fullName evidence="14">Bidirectional sugar transporter SWEET</fullName>
    </recommendedName>
</protein>
<evidence type="ECO:0008006" key="14">
    <source>
        <dbReference type="Google" id="ProtNLM"/>
    </source>
</evidence>
<proteinExistence type="inferred from homology"/>
<keyword evidence="5" id="KW-0762">Sugar transport</keyword>
<feature type="transmembrane region" description="Helical" evidence="11">
    <location>
        <begin position="203"/>
        <end position="224"/>
    </location>
</feature>
<sequence length="341" mass="38151">MTTTTEHMKAKRHARIVGHVKTKTCNNGETLEGELACEAVLIISITRLVEFGRSYLSLLLVLVIAQSQKENMVIDHRTLAFTFGMLGNVISFLVFLAPVPTFYRIYKKKSTESFQSLPYLVALFSSMLWLYYALIKKDAVLLVTINSLGCVIEIIYIVLYIIYATRNARNLTIKLFSAMNMASFALILLVTNFAVHGPLRVQVLGWICVSISVSVFAAPLSIVAQVVRTKSVEFMPFNLSFTLTLSAIMWFGYGLFLKDICIALPNVLGFVLGLLQMLLYTIYRKGNKKVNTNEKNPLEPLKNIAVVNPLGTGEVFPVEEDEQAKQSEGDEKEKKAEDCLV</sequence>
<reference evidence="12 13" key="1">
    <citation type="submission" date="2024-01" db="EMBL/GenBank/DDBJ databases">
        <title>The genomes of 5 underutilized Papilionoideae crops provide insights into root nodulation and disease resistanc.</title>
        <authorList>
            <person name="Jiang F."/>
        </authorList>
    </citation>
    <scope>NUCLEOTIDE SEQUENCE [LARGE SCALE GENOMIC DNA]</scope>
    <source>
        <strain evidence="12">DUOXIRENSHENG_FW03</strain>
        <tissue evidence="12">Leaves</tissue>
    </source>
</reference>
<evidence type="ECO:0000256" key="11">
    <source>
        <dbReference type="SAM" id="Phobius"/>
    </source>
</evidence>
<evidence type="ECO:0000256" key="8">
    <source>
        <dbReference type="ARBA" id="ARBA00022989"/>
    </source>
</evidence>
<dbReference type="FunFam" id="1.20.1280.290:FF:000003">
    <property type="entry name" value="Bidirectional sugar transporter SWEET"/>
    <property type="match status" value="1"/>
</dbReference>
<evidence type="ECO:0000256" key="6">
    <source>
        <dbReference type="ARBA" id="ARBA00022692"/>
    </source>
</evidence>
<dbReference type="GO" id="GO:0005886">
    <property type="term" value="C:plasma membrane"/>
    <property type="evidence" value="ECO:0007669"/>
    <property type="project" value="UniProtKB-SubCell"/>
</dbReference>
<dbReference type="Pfam" id="PF03083">
    <property type="entry name" value="MtN3_slv"/>
    <property type="match status" value="2"/>
</dbReference>
<evidence type="ECO:0000256" key="2">
    <source>
        <dbReference type="ARBA" id="ARBA00007809"/>
    </source>
</evidence>
<keyword evidence="6 11" id="KW-0812">Transmembrane</keyword>
<dbReference type="GO" id="GO:0008515">
    <property type="term" value="F:sucrose transmembrane transporter activity"/>
    <property type="evidence" value="ECO:0007669"/>
    <property type="project" value="UniProtKB-ARBA"/>
</dbReference>
<keyword evidence="13" id="KW-1185">Reference proteome</keyword>
<feature type="compositionally biased region" description="Basic and acidic residues" evidence="10">
    <location>
        <begin position="323"/>
        <end position="341"/>
    </location>
</feature>
<keyword evidence="4" id="KW-1003">Cell membrane</keyword>
<dbReference type="EMBL" id="JAYMYS010000004">
    <property type="protein sequence ID" value="KAK7394108.1"/>
    <property type="molecule type" value="Genomic_DNA"/>
</dbReference>
<evidence type="ECO:0000313" key="13">
    <source>
        <dbReference type="Proteomes" id="UP001386955"/>
    </source>
</evidence>
<dbReference type="Gene3D" id="1.20.1280.290">
    <property type="match status" value="2"/>
</dbReference>
<organism evidence="12 13">
    <name type="scientific">Psophocarpus tetragonolobus</name>
    <name type="common">Winged bean</name>
    <name type="synonym">Dolichos tetragonolobus</name>
    <dbReference type="NCBI Taxonomy" id="3891"/>
    <lineage>
        <taxon>Eukaryota</taxon>
        <taxon>Viridiplantae</taxon>
        <taxon>Streptophyta</taxon>
        <taxon>Embryophyta</taxon>
        <taxon>Tracheophyta</taxon>
        <taxon>Spermatophyta</taxon>
        <taxon>Magnoliopsida</taxon>
        <taxon>eudicotyledons</taxon>
        <taxon>Gunneridae</taxon>
        <taxon>Pentapetalae</taxon>
        <taxon>rosids</taxon>
        <taxon>fabids</taxon>
        <taxon>Fabales</taxon>
        <taxon>Fabaceae</taxon>
        <taxon>Papilionoideae</taxon>
        <taxon>50 kb inversion clade</taxon>
        <taxon>NPAAA clade</taxon>
        <taxon>indigoferoid/millettioid clade</taxon>
        <taxon>Phaseoleae</taxon>
        <taxon>Psophocarpus</taxon>
    </lineage>
</organism>
<feature type="transmembrane region" description="Helical" evidence="11">
    <location>
        <begin position="117"/>
        <end position="134"/>
    </location>
</feature>
<dbReference type="FunFam" id="1.20.1280.290:FF:000001">
    <property type="entry name" value="Bidirectional sugar transporter SWEET"/>
    <property type="match status" value="1"/>
</dbReference>
<comment type="caution">
    <text evidence="12">The sequence shown here is derived from an EMBL/GenBank/DDBJ whole genome shotgun (WGS) entry which is preliminary data.</text>
</comment>
<evidence type="ECO:0000256" key="3">
    <source>
        <dbReference type="ARBA" id="ARBA00022448"/>
    </source>
</evidence>
<keyword evidence="9 11" id="KW-0472">Membrane</keyword>
<evidence type="ECO:0000256" key="5">
    <source>
        <dbReference type="ARBA" id="ARBA00022597"/>
    </source>
</evidence>
<feature type="transmembrane region" description="Helical" evidence="11">
    <location>
        <begin position="51"/>
        <end position="68"/>
    </location>
</feature>